<evidence type="ECO:0000256" key="2">
    <source>
        <dbReference type="PROSITE-ProRule" id="PRU00023"/>
    </source>
</evidence>
<dbReference type="OrthoDB" id="5365701at2759"/>
<evidence type="ECO:0000313" key="5">
    <source>
        <dbReference type="EMBL" id="KAF3283294.1"/>
    </source>
</evidence>
<dbReference type="EMBL" id="JAABOJ010000011">
    <property type="protein sequence ID" value="KAF3283294.1"/>
    <property type="molecule type" value="Genomic_DNA"/>
</dbReference>
<evidence type="ECO:0000256" key="1">
    <source>
        <dbReference type="ARBA" id="ARBA00022737"/>
    </source>
</evidence>
<dbReference type="SMART" id="SM00248">
    <property type="entry name" value="ANK"/>
    <property type="match status" value="2"/>
</dbReference>
<dbReference type="AlphaFoldDB" id="A0A7C8RBP5"/>
<dbReference type="InterPro" id="IPR027417">
    <property type="entry name" value="P-loop_NTPase"/>
</dbReference>
<feature type="compositionally biased region" description="Acidic residues" evidence="3">
    <location>
        <begin position="87"/>
        <end position="100"/>
    </location>
</feature>
<dbReference type="InterPro" id="IPR056884">
    <property type="entry name" value="NPHP3-like_N"/>
</dbReference>
<sequence>MADGWAENRLVDFDLWSAGAGVSAHGKLSLDERLASKPNIRDGIVRLINLLKVFIDECQGKENDENAEILHEKNSIDKIGLDIDEVESGSDDMDRDEDPLESQSRREQEAKSNVELMLGQIIGVTVAIRKAGSSSRLLRADKTFNPQVPVLQELKAFLELVIYPTGLKTSDNPLSEVQKRLIDVNLRRRNRYLYAKEHSKRLASSRGAIDDWHGEKELSFEQPTTDPTTSSHGTKGPQLPTITSLKAGLVRGDPWKDPKMAIPTSTMASEIEGTVVVSMAMASVTRCPGPATAISRITSKIVYLNPPLVPRDKQVFTCPCCWRSLPVSLTERSQWKKHIAGDVCPYTCPFLECSQPFQTYVSRAEWERHIKTEHSKVWECFICHETNKYVELSTQNEMEIHLRTVHGDAVEESEISLFADASSYSRTPELQCPVCPGVHDETDNLEHIARCIHDFSLRSLPFPSDSNPAEEEYFAETSSHNYGDYSDSSSVFSQSDSEELLDLSFESDLKLLDGLGLTELTAEGLESLSQSLGDLGALNASVTYPRTVEQWIPPQDLPHIQIWKPQSLDGHLHSDRQDIMSWLCPIDYQERFRERLPRNFKETGKWLLGGRTFQSWLQGKNIMLFCSGIPGSGKTTISSVVASHIMQLCAEDKFPDDRTGIAVLCCRLEDERKYGLRELLLSIVGQLAMSQPTVPDSIRDLYFRYTSNPDTPLSASEISDEISVAIKELSRVFIIVDGLEQSHELNVFGSFLVIMGNNTANWSPRVRLMMTVPAGLDELGLQFLAIPVKVKPHREDVEIYLNSQTPYLPKPLCHDLKLWEKVKSRILSVTHEKQVWVAIESHINAATQVKTPEECIRTLAASDISNEEDELNALYDNFIEIINAQEDYVRSLAQSALLWVVSAKRPLSSNELRYILEWKLGSLGSNTHCSVRIKDALAACFNLITVSPDNDTIQLAHHSANDYLLRYFSSQFNDTGDHEIEIARSCLLYSLESKSFNQINQPPAEDIDYVPLRAAYLFGNWPFLNYTTSYWAEHLKSVQEKISDVAIRFLTDPWTVSLAGQAFWGSSNSGYKGVHLAAYCGLEHILALLLGDRAIVFSDDRGWTPLCYAVQGRQPQTVKWLLEFGARAEEREKTRLATRDTIRRATALKIAKENCDEEIISILTLNMEEQANTRIRSDELEFSPRPRFRCRFPGCEFQYITMDSLRKHERNCMYSSGSKIYVASCLYPGCHTARRSPNKITAVNNLMLHQKAACKNRRHDSWLLDADIDTRLKVE</sequence>
<feature type="domain" description="C2H2-type" evidence="4">
    <location>
        <begin position="430"/>
        <end position="453"/>
    </location>
</feature>
<dbReference type="InterPro" id="IPR013087">
    <property type="entry name" value="Znf_C2H2_type"/>
</dbReference>
<dbReference type="PANTHER" id="PTHR10039:SF15">
    <property type="entry name" value="NACHT DOMAIN-CONTAINING PROTEIN"/>
    <property type="match status" value="1"/>
</dbReference>
<dbReference type="Proteomes" id="UP000474640">
    <property type="component" value="Unassembled WGS sequence"/>
</dbReference>
<feature type="region of interest" description="Disordered" evidence="3">
    <location>
        <begin position="220"/>
        <end position="241"/>
    </location>
</feature>
<organism evidence="5 6">
    <name type="scientific">Orbilia oligospora</name>
    <name type="common">Nematode-trapping fungus</name>
    <name type="synonym">Arthrobotrys oligospora</name>
    <dbReference type="NCBI Taxonomy" id="2813651"/>
    <lineage>
        <taxon>Eukaryota</taxon>
        <taxon>Fungi</taxon>
        <taxon>Dikarya</taxon>
        <taxon>Ascomycota</taxon>
        <taxon>Pezizomycotina</taxon>
        <taxon>Orbiliomycetes</taxon>
        <taxon>Orbiliales</taxon>
        <taxon>Orbiliaceae</taxon>
        <taxon>Orbilia</taxon>
    </lineage>
</organism>
<keyword evidence="1" id="KW-0677">Repeat</keyword>
<protein>
    <recommendedName>
        <fullName evidence="4">C2H2-type domain-containing protein</fullName>
    </recommendedName>
</protein>
<feature type="compositionally biased region" description="Polar residues" evidence="3">
    <location>
        <begin position="221"/>
        <end position="233"/>
    </location>
</feature>
<comment type="caution">
    <text evidence="5">The sequence shown here is derived from an EMBL/GenBank/DDBJ whole genome shotgun (WGS) entry which is preliminary data.</text>
</comment>
<dbReference type="SUPFAM" id="SSF48403">
    <property type="entry name" value="Ankyrin repeat"/>
    <property type="match status" value="1"/>
</dbReference>
<dbReference type="InterPro" id="IPR002110">
    <property type="entry name" value="Ankyrin_rpt"/>
</dbReference>
<feature type="domain" description="C2H2-type" evidence="4">
    <location>
        <begin position="1188"/>
        <end position="1210"/>
    </location>
</feature>
<feature type="region of interest" description="Disordered" evidence="3">
    <location>
        <begin position="87"/>
        <end position="111"/>
    </location>
</feature>
<evidence type="ECO:0000259" key="4">
    <source>
        <dbReference type="SMART" id="SM00355"/>
    </source>
</evidence>
<reference evidence="5 6" key="1">
    <citation type="submission" date="2020-01" db="EMBL/GenBank/DDBJ databases">
        <authorList>
            <person name="Palmer J.M."/>
        </authorList>
    </citation>
    <scope>NUCLEOTIDE SEQUENCE [LARGE SCALE GENOMIC DNA]</scope>
    <source>
        <strain evidence="5 6">TWF970</strain>
    </source>
</reference>
<dbReference type="Pfam" id="PF12796">
    <property type="entry name" value="Ank_2"/>
    <property type="match status" value="1"/>
</dbReference>
<gene>
    <name evidence="5" type="ORF">TWF970_001273</name>
</gene>
<dbReference type="InterPro" id="IPR036770">
    <property type="entry name" value="Ankyrin_rpt-contain_sf"/>
</dbReference>
<dbReference type="Pfam" id="PF24883">
    <property type="entry name" value="NPHP3_N"/>
    <property type="match status" value="1"/>
</dbReference>
<proteinExistence type="predicted"/>
<keyword evidence="2" id="KW-0040">ANK repeat</keyword>
<dbReference type="PROSITE" id="PS50088">
    <property type="entry name" value="ANK_REPEAT"/>
    <property type="match status" value="1"/>
</dbReference>
<evidence type="ECO:0000256" key="3">
    <source>
        <dbReference type="SAM" id="MobiDB-lite"/>
    </source>
</evidence>
<dbReference type="SMART" id="SM00355">
    <property type="entry name" value="ZnF_C2H2"/>
    <property type="match status" value="4"/>
</dbReference>
<feature type="domain" description="C2H2-type" evidence="4">
    <location>
        <begin position="378"/>
        <end position="406"/>
    </location>
</feature>
<feature type="repeat" description="ANK" evidence="2">
    <location>
        <begin position="1101"/>
        <end position="1133"/>
    </location>
</feature>
<dbReference type="Gene3D" id="3.40.50.300">
    <property type="entry name" value="P-loop containing nucleotide triphosphate hydrolases"/>
    <property type="match status" value="1"/>
</dbReference>
<accession>A0A7C8RBP5</accession>
<evidence type="ECO:0000313" key="6">
    <source>
        <dbReference type="Proteomes" id="UP000474640"/>
    </source>
</evidence>
<dbReference type="Gene3D" id="1.25.40.20">
    <property type="entry name" value="Ankyrin repeat-containing domain"/>
    <property type="match status" value="1"/>
</dbReference>
<dbReference type="PANTHER" id="PTHR10039">
    <property type="entry name" value="AMELOGENIN"/>
    <property type="match status" value="1"/>
</dbReference>
<feature type="domain" description="C2H2-type" evidence="4">
    <location>
        <begin position="346"/>
        <end position="374"/>
    </location>
</feature>
<name>A0A7C8RBP5_ORBOL</name>